<gene>
    <name evidence="1" type="ORF">BD311DRAFT_346721</name>
</gene>
<accession>A0A4V6MW37</accession>
<reference evidence="1" key="1">
    <citation type="submission" date="2019-01" db="EMBL/GenBank/DDBJ databases">
        <title>Draft genome sequences of three monokaryotic isolates of the white-rot basidiomycete fungus Dichomitus squalens.</title>
        <authorList>
            <consortium name="DOE Joint Genome Institute"/>
            <person name="Lopez S.C."/>
            <person name="Andreopoulos B."/>
            <person name="Pangilinan J."/>
            <person name="Lipzen A."/>
            <person name="Riley R."/>
            <person name="Ahrendt S."/>
            <person name="Ng V."/>
            <person name="Barry K."/>
            <person name="Daum C."/>
            <person name="Grigoriev I.V."/>
            <person name="Hilden K.S."/>
            <person name="Makela M.R."/>
            <person name="de Vries R.P."/>
        </authorList>
    </citation>
    <scope>NUCLEOTIDE SEQUENCE [LARGE SCALE GENOMIC DNA]</scope>
    <source>
        <strain evidence="1">OM18370.1</strain>
    </source>
</reference>
<dbReference type="EMBL" id="ML143389">
    <property type="protein sequence ID" value="TBU34203.1"/>
    <property type="molecule type" value="Genomic_DNA"/>
</dbReference>
<organism evidence="1">
    <name type="scientific">Dichomitus squalens</name>
    <dbReference type="NCBI Taxonomy" id="114155"/>
    <lineage>
        <taxon>Eukaryota</taxon>
        <taxon>Fungi</taxon>
        <taxon>Dikarya</taxon>
        <taxon>Basidiomycota</taxon>
        <taxon>Agaricomycotina</taxon>
        <taxon>Agaricomycetes</taxon>
        <taxon>Polyporales</taxon>
        <taxon>Polyporaceae</taxon>
        <taxon>Dichomitus</taxon>
    </lineage>
</organism>
<evidence type="ECO:0008006" key="2">
    <source>
        <dbReference type="Google" id="ProtNLM"/>
    </source>
</evidence>
<dbReference type="OrthoDB" id="2798901at2759"/>
<dbReference type="AlphaFoldDB" id="A0A4V6MW37"/>
<dbReference type="Gene3D" id="3.80.10.10">
    <property type="entry name" value="Ribonuclease Inhibitor"/>
    <property type="match status" value="1"/>
</dbReference>
<name>A0A4V6MW37_9APHY</name>
<dbReference type="InterPro" id="IPR032675">
    <property type="entry name" value="LRR_dom_sf"/>
</dbReference>
<proteinExistence type="predicted"/>
<evidence type="ECO:0000313" key="1">
    <source>
        <dbReference type="EMBL" id="TBU34203.1"/>
    </source>
</evidence>
<protein>
    <recommendedName>
        <fullName evidence="2">F-box domain-containing protein</fullName>
    </recommendedName>
</protein>
<dbReference type="Proteomes" id="UP000292957">
    <property type="component" value="Unassembled WGS sequence"/>
</dbReference>
<sequence length="320" mass="35482">MNALPEFLGEKPHICPLVRCVTISTTDDEPHSFTILETIPVPLLTRLPNLRRWKVTNQALDFNGQHWLSLSQSTLASLRKYTAMIGHLSINTLSFSGCADLVRFVSAFSGLHTLVCEEINVKGQGAATTLATTYRNIAPQCRLARLLIRRDVSEAAIVALLEISKYSLQELAIHVTREQAGSMQLLVLGGQLSNLNTLTLCMPVEGRRVAFLQAISRIASFFKLLSGVGTVRLQELRVHCYGSSFSALAAILAQEGTLEACKQLEQVLLAFPRHALKFSLAESGRRSRSFQEDPKNSELKEHFPTLWSQGKVTVELPMRK</sequence>